<keyword evidence="1" id="KW-0472">Membrane</keyword>
<dbReference type="EMBL" id="CAIX01000165">
    <property type="protein sequence ID" value="CCI47331.1"/>
    <property type="molecule type" value="Genomic_DNA"/>
</dbReference>
<comment type="caution">
    <text evidence="2">The sequence shown here is derived from an EMBL/GenBank/DDBJ whole genome shotgun (WGS) entry which is preliminary data.</text>
</comment>
<evidence type="ECO:0000256" key="1">
    <source>
        <dbReference type="SAM" id="Phobius"/>
    </source>
</evidence>
<dbReference type="InParanoid" id="A0A024GKC7"/>
<dbReference type="AlphaFoldDB" id="A0A024GKC7"/>
<sequence>MIVLSMSENAVEAFVRQRVCIGKLHLHLISISLQHYLYISAAMEPRVELAVVQLKRVEAFEQEMLPESFSSLSSFWHIPEIFPASTARFCFFPSYMTLQLLYTDDDAISENGVMHSEDEHIFCIFSVESFATSLMLLMGVGSALEHEESNFTFVHCLIPILVTVSLHIGASGFIELGDTIFMSLLDAGFMLLFGMLLEGVFMFLDESSFMLLEGVFMLLDESSFMLEAVFMVVAFDGASCPAVYKARVAEMMEKVLVFICDLKRIDG</sequence>
<keyword evidence="3" id="KW-1185">Reference proteome</keyword>
<dbReference type="Proteomes" id="UP000053237">
    <property type="component" value="Unassembled WGS sequence"/>
</dbReference>
<proteinExistence type="predicted"/>
<evidence type="ECO:0000313" key="2">
    <source>
        <dbReference type="EMBL" id="CCI47331.1"/>
    </source>
</evidence>
<feature type="transmembrane region" description="Helical" evidence="1">
    <location>
        <begin position="152"/>
        <end position="174"/>
    </location>
</feature>
<gene>
    <name evidence="2" type="ORF">BN9_083380</name>
</gene>
<keyword evidence="1" id="KW-0812">Transmembrane</keyword>
<feature type="transmembrane region" description="Helical" evidence="1">
    <location>
        <begin position="224"/>
        <end position="244"/>
    </location>
</feature>
<keyword evidence="1" id="KW-1133">Transmembrane helix</keyword>
<organism evidence="2 3">
    <name type="scientific">Albugo candida</name>
    <dbReference type="NCBI Taxonomy" id="65357"/>
    <lineage>
        <taxon>Eukaryota</taxon>
        <taxon>Sar</taxon>
        <taxon>Stramenopiles</taxon>
        <taxon>Oomycota</taxon>
        <taxon>Peronosporomycetes</taxon>
        <taxon>Albuginales</taxon>
        <taxon>Albuginaceae</taxon>
        <taxon>Albugo</taxon>
    </lineage>
</organism>
<reference evidence="2 3" key="1">
    <citation type="submission" date="2012-05" db="EMBL/GenBank/DDBJ databases">
        <title>Recombination and specialization in a pathogen metapopulation.</title>
        <authorList>
            <person name="Gardiner A."/>
            <person name="Kemen E."/>
            <person name="Schultz-Larsen T."/>
            <person name="MacLean D."/>
            <person name="Van Oosterhout C."/>
            <person name="Jones J.D.G."/>
        </authorList>
    </citation>
    <scope>NUCLEOTIDE SEQUENCE [LARGE SCALE GENOMIC DNA]</scope>
    <source>
        <strain evidence="2 3">Ac Nc2</strain>
    </source>
</reference>
<feature type="transmembrane region" description="Helical" evidence="1">
    <location>
        <begin position="181"/>
        <end position="204"/>
    </location>
</feature>
<evidence type="ECO:0000313" key="3">
    <source>
        <dbReference type="Proteomes" id="UP000053237"/>
    </source>
</evidence>
<name>A0A024GKC7_9STRA</name>
<protein>
    <submittedName>
        <fullName evidence="2">Uncharacterized protein</fullName>
    </submittedName>
</protein>
<accession>A0A024GKC7</accession>
<feature type="transmembrane region" description="Helical" evidence="1">
    <location>
        <begin position="121"/>
        <end position="140"/>
    </location>
</feature>